<dbReference type="SUPFAM" id="SSF51621">
    <property type="entry name" value="Phosphoenolpyruvate/pyruvate domain"/>
    <property type="match status" value="1"/>
</dbReference>
<dbReference type="GO" id="GO:0000287">
    <property type="term" value="F:magnesium ion binding"/>
    <property type="evidence" value="ECO:0007669"/>
    <property type="project" value="TreeGrafter"/>
</dbReference>
<sequence>MSKRNGPAIVTALFVPGSRPERFAKALASGAGRVIVDFEDAVEEPLKQQARQNLAEFLRSHCQARVMVRINAPDHAEHTADIEFCARHPGVIGVILPKTESVDQVEALSVCAKPVWPLIETAQGLLALEQIVGGPGVERLSFGGLDLALDLGIKGTEGGATIIDHVRYQLVLQSAAAGLAAPVDTVFPDISDLDGLSHAARRARGMGFDGLLCIHPAQVAAVQQAFAPVREELAWARKVLAAAEHEGGAFRLDGQMIDAPVLRRARQVLAHERS</sequence>
<organism evidence="7 8">
    <name type="scientific">Pseudomonas fluorescens NCIMB 11764</name>
    <dbReference type="NCBI Taxonomy" id="1221522"/>
    <lineage>
        <taxon>Bacteria</taxon>
        <taxon>Pseudomonadati</taxon>
        <taxon>Pseudomonadota</taxon>
        <taxon>Gammaproteobacteria</taxon>
        <taxon>Pseudomonadales</taxon>
        <taxon>Pseudomonadaceae</taxon>
        <taxon>Pseudomonas</taxon>
    </lineage>
</organism>
<dbReference type="eggNOG" id="COG2301">
    <property type="taxonomic scope" value="Bacteria"/>
</dbReference>
<dbReference type="PIRSF" id="PIRSF015582">
    <property type="entry name" value="Cit_lyase_B"/>
    <property type="match status" value="1"/>
</dbReference>
<dbReference type="InterPro" id="IPR015813">
    <property type="entry name" value="Pyrv/PenolPyrv_kinase-like_dom"/>
</dbReference>
<feature type="binding site" evidence="5">
    <location>
        <position position="120"/>
    </location>
    <ligand>
        <name>Mg(2+)</name>
        <dbReference type="ChEBI" id="CHEBI:18420"/>
    </ligand>
</feature>
<name>A0A0K1QTW4_PSEFL</name>
<comment type="cofactor">
    <cofactor evidence="1">
        <name>Mg(2+)</name>
        <dbReference type="ChEBI" id="CHEBI:18420"/>
    </cofactor>
</comment>
<evidence type="ECO:0000313" key="8">
    <source>
        <dbReference type="Proteomes" id="UP000017175"/>
    </source>
</evidence>
<dbReference type="OrthoDB" id="348111at2"/>
<feature type="domain" description="HpcH/HpaI aldolase/citrate lyase" evidence="6">
    <location>
        <begin position="12"/>
        <end position="216"/>
    </location>
</feature>
<reference evidence="7 8" key="1">
    <citation type="journal article" date="2012" name="J. Bacteriol.">
        <title>Draft genome sequence of the cyanide-utilizing bacterium Pseudomonas fluorescens strain NCIMB 11764.</title>
        <authorList>
            <person name="Vilo C.A."/>
            <person name="Benedik M.J."/>
            <person name="Kunz D.A."/>
            <person name="Dong Q."/>
        </authorList>
    </citation>
    <scope>NUCLEOTIDE SEQUENCE [LARGE SCALE GENOMIC DNA]</scope>
    <source>
        <strain evidence="7 8">NCIMB 11764</strain>
    </source>
</reference>
<dbReference type="GO" id="GO:0003824">
    <property type="term" value="F:catalytic activity"/>
    <property type="evidence" value="ECO:0007669"/>
    <property type="project" value="InterPro"/>
</dbReference>
<dbReference type="PANTHER" id="PTHR32308:SF10">
    <property type="entry name" value="CITRATE LYASE SUBUNIT BETA"/>
    <property type="match status" value="1"/>
</dbReference>
<dbReference type="PANTHER" id="PTHR32308">
    <property type="entry name" value="LYASE BETA SUBUNIT, PUTATIVE (AFU_ORTHOLOGUE AFUA_4G13030)-RELATED"/>
    <property type="match status" value="1"/>
</dbReference>
<evidence type="ECO:0000256" key="4">
    <source>
        <dbReference type="PIRSR" id="PIRSR015582-1"/>
    </source>
</evidence>
<feature type="binding site" evidence="4">
    <location>
        <position position="69"/>
    </location>
    <ligand>
        <name>substrate</name>
    </ligand>
</feature>
<dbReference type="RefSeq" id="WP_017338942.1">
    <property type="nucleotide sequence ID" value="NZ_CP010945.1"/>
</dbReference>
<evidence type="ECO:0000256" key="3">
    <source>
        <dbReference type="ARBA" id="ARBA00022842"/>
    </source>
</evidence>
<dbReference type="Proteomes" id="UP000017175">
    <property type="component" value="Chromosome"/>
</dbReference>
<evidence type="ECO:0000313" key="7">
    <source>
        <dbReference type="EMBL" id="AKV08905.1"/>
    </source>
</evidence>
<evidence type="ECO:0000256" key="5">
    <source>
        <dbReference type="PIRSR" id="PIRSR015582-2"/>
    </source>
</evidence>
<evidence type="ECO:0000256" key="2">
    <source>
        <dbReference type="ARBA" id="ARBA00022723"/>
    </source>
</evidence>
<dbReference type="Pfam" id="PF03328">
    <property type="entry name" value="HpcH_HpaI"/>
    <property type="match status" value="1"/>
</dbReference>
<feature type="binding site" evidence="5">
    <location>
        <position position="146"/>
    </location>
    <ligand>
        <name>Mg(2+)</name>
        <dbReference type="ChEBI" id="CHEBI:18420"/>
    </ligand>
</feature>
<keyword evidence="3 5" id="KW-0460">Magnesium</keyword>
<dbReference type="AlphaFoldDB" id="A0A0K1QTW4"/>
<gene>
    <name evidence="7" type="ORF">B723_21945</name>
</gene>
<keyword evidence="2 5" id="KW-0479">Metal-binding</keyword>
<dbReference type="InterPro" id="IPR005000">
    <property type="entry name" value="Aldolase/citrate-lyase_domain"/>
</dbReference>
<feature type="binding site" evidence="4">
    <location>
        <position position="120"/>
    </location>
    <ligand>
        <name>substrate</name>
    </ligand>
</feature>
<dbReference type="Gene3D" id="3.20.20.60">
    <property type="entry name" value="Phosphoenolpyruvate-binding domains"/>
    <property type="match status" value="1"/>
</dbReference>
<accession>A0A0K1QTW4</accession>
<protein>
    <submittedName>
        <fullName evidence="7">Host specificity protein</fullName>
    </submittedName>
</protein>
<evidence type="ECO:0000259" key="6">
    <source>
        <dbReference type="Pfam" id="PF03328"/>
    </source>
</evidence>
<dbReference type="GO" id="GO:0006107">
    <property type="term" value="P:oxaloacetate metabolic process"/>
    <property type="evidence" value="ECO:0007669"/>
    <property type="project" value="TreeGrafter"/>
</dbReference>
<dbReference type="EMBL" id="CP010945">
    <property type="protein sequence ID" value="AKV08905.1"/>
    <property type="molecule type" value="Genomic_DNA"/>
</dbReference>
<dbReference type="InterPro" id="IPR011206">
    <property type="entry name" value="Citrate_lyase_beta/mcl1/mcl2"/>
</dbReference>
<dbReference type="InterPro" id="IPR040442">
    <property type="entry name" value="Pyrv_kinase-like_dom_sf"/>
</dbReference>
<evidence type="ECO:0000256" key="1">
    <source>
        <dbReference type="ARBA" id="ARBA00001946"/>
    </source>
</evidence>
<proteinExistence type="predicted"/>